<dbReference type="GO" id="GO:0016301">
    <property type="term" value="F:kinase activity"/>
    <property type="evidence" value="ECO:0007669"/>
    <property type="project" value="UniProtKB-KW"/>
</dbReference>
<keyword evidence="6" id="KW-0067">ATP-binding</keyword>
<dbReference type="AlphaFoldDB" id="A0A2R5GVC4"/>
<evidence type="ECO:0000256" key="7">
    <source>
        <dbReference type="ARBA" id="ARBA00047899"/>
    </source>
</evidence>
<dbReference type="Pfam" id="PF16095">
    <property type="entry name" value="COR-A"/>
    <property type="match status" value="1"/>
</dbReference>
<dbReference type="PROSITE" id="PS51424">
    <property type="entry name" value="ROC"/>
    <property type="match status" value="1"/>
</dbReference>
<dbReference type="InterPro" id="IPR036388">
    <property type="entry name" value="WH-like_DNA-bd_sf"/>
</dbReference>
<feature type="domain" description="Roc" evidence="10">
    <location>
        <begin position="12"/>
        <end position="352"/>
    </location>
</feature>
<dbReference type="InterPro" id="IPR000157">
    <property type="entry name" value="TIR_dom"/>
</dbReference>
<dbReference type="Pfam" id="PF08477">
    <property type="entry name" value="Roc"/>
    <property type="match status" value="1"/>
</dbReference>
<evidence type="ECO:0000256" key="1">
    <source>
        <dbReference type="ARBA" id="ARBA00012513"/>
    </source>
</evidence>
<accession>A0A2R5GVC4</accession>
<dbReference type="EC" id="2.7.11.1" evidence="1"/>
<dbReference type="GO" id="GO:0007165">
    <property type="term" value="P:signal transduction"/>
    <property type="evidence" value="ECO:0007669"/>
    <property type="project" value="InterPro"/>
</dbReference>
<dbReference type="PANTHER" id="PTHR47679:SF2">
    <property type="entry name" value="C-TERMINAL OF ROC (COR) DOMAIN-CONTAINING PROTEIN"/>
    <property type="match status" value="1"/>
</dbReference>
<dbReference type="SUPFAM" id="SSF52540">
    <property type="entry name" value="P-loop containing nucleoside triphosphate hydrolases"/>
    <property type="match status" value="1"/>
</dbReference>
<dbReference type="Gene3D" id="1.10.10.10">
    <property type="entry name" value="Winged helix-like DNA-binding domain superfamily/Winged helix DNA-binding domain"/>
    <property type="match status" value="1"/>
</dbReference>
<evidence type="ECO:0000259" key="10">
    <source>
        <dbReference type="PROSITE" id="PS51424"/>
    </source>
</evidence>
<dbReference type="SUPFAM" id="SSF52200">
    <property type="entry name" value="Toll/Interleukin receptor TIR domain"/>
    <property type="match status" value="1"/>
</dbReference>
<dbReference type="InterPro" id="IPR027417">
    <property type="entry name" value="P-loop_NTPase"/>
</dbReference>
<dbReference type="InParanoid" id="A0A2R5GVC4"/>
<dbReference type="PANTHER" id="PTHR47679">
    <property type="entry name" value="PROTEIN TORNADO 1"/>
    <property type="match status" value="1"/>
</dbReference>
<keyword evidence="2" id="KW-0808">Transferase</keyword>
<feature type="region of interest" description="Disordered" evidence="9">
    <location>
        <begin position="88"/>
        <end position="175"/>
    </location>
</feature>
<dbReference type="InterPro" id="IPR020859">
    <property type="entry name" value="ROC"/>
</dbReference>
<feature type="compositionally biased region" description="Low complexity" evidence="9">
    <location>
        <begin position="119"/>
        <end position="132"/>
    </location>
</feature>
<keyword evidence="3" id="KW-0677">Repeat</keyword>
<evidence type="ECO:0000256" key="4">
    <source>
        <dbReference type="ARBA" id="ARBA00022741"/>
    </source>
</evidence>
<evidence type="ECO:0000256" key="3">
    <source>
        <dbReference type="ARBA" id="ARBA00022737"/>
    </source>
</evidence>
<evidence type="ECO:0000313" key="12">
    <source>
        <dbReference type="Proteomes" id="UP000241890"/>
    </source>
</evidence>
<evidence type="ECO:0000256" key="8">
    <source>
        <dbReference type="ARBA" id="ARBA00048679"/>
    </source>
</evidence>
<proteinExistence type="predicted"/>
<dbReference type="Proteomes" id="UP000241890">
    <property type="component" value="Unassembled WGS sequence"/>
</dbReference>
<comment type="caution">
    <text evidence="11">The sequence shown here is derived from an EMBL/GenBank/DDBJ whole genome shotgun (WGS) entry which is preliminary data.</text>
</comment>
<organism evidence="11 12">
    <name type="scientific">Hondaea fermentalgiana</name>
    <dbReference type="NCBI Taxonomy" id="2315210"/>
    <lineage>
        <taxon>Eukaryota</taxon>
        <taxon>Sar</taxon>
        <taxon>Stramenopiles</taxon>
        <taxon>Bigyra</taxon>
        <taxon>Labyrinthulomycetes</taxon>
        <taxon>Thraustochytrida</taxon>
        <taxon>Thraustochytriidae</taxon>
        <taxon>Hondaea</taxon>
    </lineage>
</organism>
<gene>
    <name evidence="11" type="ORF">FCC1311_107392</name>
</gene>
<evidence type="ECO:0000256" key="2">
    <source>
        <dbReference type="ARBA" id="ARBA00022679"/>
    </source>
</evidence>
<name>A0A2R5GVC4_9STRA</name>
<dbReference type="InterPro" id="IPR032171">
    <property type="entry name" value="COR-A"/>
</dbReference>
<feature type="compositionally biased region" description="Polar residues" evidence="9">
    <location>
        <begin position="89"/>
        <end position="111"/>
    </location>
</feature>
<dbReference type="GO" id="GO:0005524">
    <property type="term" value="F:ATP binding"/>
    <property type="evidence" value="ECO:0007669"/>
    <property type="project" value="UniProtKB-KW"/>
</dbReference>
<dbReference type="EMBL" id="BEYU01000198">
    <property type="protein sequence ID" value="GBG34515.1"/>
    <property type="molecule type" value="Genomic_DNA"/>
</dbReference>
<dbReference type="InterPro" id="IPR035897">
    <property type="entry name" value="Toll_tir_struct_dom_sf"/>
</dbReference>
<comment type="catalytic activity">
    <reaction evidence="8">
        <text>L-seryl-[protein] + ATP = O-phospho-L-seryl-[protein] + ADP + H(+)</text>
        <dbReference type="Rhea" id="RHEA:17989"/>
        <dbReference type="Rhea" id="RHEA-COMP:9863"/>
        <dbReference type="Rhea" id="RHEA-COMP:11604"/>
        <dbReference type="ChEBI" id="CHEBI:15378"/>
        <dbReference type="ChEBI" id="CHEBI:29999"/>
        <dbReference type="ChEBI" id="CHEBI:30616"/>
        <dbReference type="ChEBI" id="CHEBI:83421"/>
        <dbReference type="ChEBI" id="CHEBI:456216"/>
        <dbReference type="EC" id="2.7.11.1"/>
    </reaction>
</comment>
<evidence type="ECO:0000313" key="11">
    <source>
        <dbReference type="EMBL" id="GBG34515.1"/>
    </source>
</evidence>
<dbReference type="Gene3D" id="3.40.50.300">
    <property type="entry name" value="P-loop containing nucleotide triphosphate hydrolases"/>
    <property type="match status" value="1"/>
</dbReference>
<dbReference type="Gene3D" id="3.40.50.10140">
    <property type="entry name" value="Toll/interleukin-1 receptor homology (TIR) domain"/>
    <property type="match status" value="1"/>
</dbReference>
<comment type="catalytic activity">
    <reaction evidence="7">
        <text>L-threonyl-[protein] + ATP = O-phospho-L-threonyl-[protein] + ADP + H(+)</text>
        <dbReference type="Rhea" id="RHEA:46608"/>
        <dbReference type="Rhea" id="RHEA-COMP:11060"/>
        <dbReference type="Rhea" id="RHEA-COMP:11605"/>
        <dbReference type="ChEBI" id="CHEBI:15378"/>
        <dbReference type="ChEBI" id="CHEBI:30013"/>
        <dbReference type="ChEBI" id="CHEBI:30616"/>
        <dbReference type="ChEBI" id="CHEBI:61977"/>
        <dbReference type="ChEBI" id="CHEBI:456216"/>
        <dbReference type="EC" id="2.7.11.1"/>
    </reaction>
</comment>
<reference evidence="11 12" key="1">
    <citation type="submission" date="2017-12" db="EMBL/GenBank/DDBJ databases">
        <title>Sequencing, de novo assembly and annotation of complete genome of a new Thraustochytrid species, strain FCC1311.</title>
        <authorList>
            <person name="Sedici K."/>
            <person name="Godart F."/>
            <person name="Aiese Cigliano R."/>
            <person name="Sanseverino W."/>
            <person name="Barakat M."/>
            <person name="Ortet P."/>
            <person name="Marechal E."/>
            <person name="Cagnac O."/>
            <person name="Amato A."/>
        </authorList>
    </citation>
    <scope>NUCLEOTIDE SEQUENCE [LARGE SCALE GENOMIC DNA]</scope>
</reference>
<protein>
    <recommendedName>
        <fullName evidence="1">non-specific serine/threonine protein kinase</fullName>
        <ecNumber evidence="1">2.7.11.1</ecNumber>
    </recommendedName>
</protein>
<feature type="compositionally biased region" description="Low complexity" evidence="9">
    <location>
        <begin position="139"/>
        <end position="162"/>
    </location>
</feature>
<evidence type="ECO:0000256" key="5">
    <source>
        <dbReference type="ARBA" id="ARBA00022777"/>
    </source>
</evidence>
<keyword evidence="5 11" id="KW-0418">Kinase</keyword>
<keyword evidence="12" id="KW-1185">Reference proteome</keyword>
<sequence>MDAVQDAVAQGDEHPWACIKLMIVGRGAAGKTSLVRSLLGQTPVLEHDSTEVASISRTRTQDWQALFGDHSDFDEQVRFAASQRVHGSLSDSATQASPASQSVQPTSSVETVVQAPHPSQSAQSTSSGGATTFRPGEGASAASATFTHASPVSSAPTVSPSAYHNPAPSDSQPILVAPEEVARRFRLRAEDTTLLQSAAPERDVSFSIWDYGGQRVFYALHHIFLTSKGLYVVVFDMRELLDVDKLKDKLTPQELAGLATRDESLWFVRFWLNSIKLHAPDASVVLVGTHKDQVDDLEEVDDVLRAAGVVRPDCRLVLPENDLLFFAVDNCSPDVNRAEALRKAVTETATQLDHAHDKVPLAWLKIREDLVESKEPFVPIEEVLAMGATLGQSQTDVRKMLAYFHDVGVVVYLSGSETLERVVVIEPQWLLDKLARVIADDLHARKLSLLAWLWGEEEVDYLIEFMEANMLICPWKFDVESDEGPFFLVPALLSLTRHIVGTSQFQRDGDAVPKVKALPLLGPNVDKHIFLSHKQSTGGDTAGMLKVKLENRGVKVWFDQSYTHTLHHDAMLDGVRRSQMYLLVLTKDVFSSDAVKNELRCAIEAGKQIVLVHESETHRVSFAPFHEYTETVPLFCKDLFTRTESLPIRRKWYEEDTFFSELLRRCNLSVSSGVGKQGFDDPMGESPAVLDFSECDVLSGMCPCL</sequence>
<evidence type="ECO:0000256" key="9">
    <source>
        <dbReference type="SAM" id="MobiDB-lite"/>
    </source>
</evidence>
<evidence type="ECO:0000256" key="6">
    <source>
        <dbReference type="ARBA" id="ARBA00022840"/>
    </source>
</evidence>
<keyword evidence="4" id="KW-0547">Nucleotide-binding</keyword>
<dbReference type="Pfam" id="PF13676">
    <property type="entry name" value="TIR_2"/>
    <property type="match status" value="1"/>
</dbReference>
<dbReference type="OrthoDB" id="5962960at2759"/>